<keyword evidence="1" id="KW-0677">Repeat</keyword>
<dbReference type="GeneID" id="87836276"/>
<evidence type="ECO:0000256" key="2">
    <source>
        <dbReference type="ARBA" id="ARBA00023043"/>
    </source>
</evidence>
<evidence type="ECO:0000313" key="5">
    <source>
        <dbReference type="Proteomes" id="UP001278766"/>
    </source>
</evidence>
<dbReference type="PANTHER" id="PTHR24198:SF165">
    <property type="entry name" value="ANKYRIN REPEAT-CONTAINING PROTEIN-RELATED"/>
    <property type="match status" value="1"/>
</dbReference>
<reference evidence="4" key="2">
    <citation type="submission" date="2023-06" db="EMBL/GenBank/DDBJ databases">
        <authorList>
            <consortium name="Lawrence Berkeley National Laboratory"/>
            <person name="Haridas S."/>
            <person name="Hensen N."/>
            <person name="Bonometti L."/>
            <person name="Westerberg I."/>
            <person name="Brannstrom I.O."/>
            <person name="Guillou S."/>
            <person name="Cros-Aarteil S."/>
            <person name="Calhoun S."/>
            <person name="Kuo A."/>
            <person name="Mondo S."/>
            <person name="Pangilinan J."/>
            <person name="Riley R."/>
            <person name="Labutti K."/>
            <person name="Andreopoulos B."/>
            <person name="Lipzen A."/>
            <person name="Chen C."/>
            <person name="Yanf M."/>
            <person name="Daum C."/>
            <person name="Ng V."/>
            <person name="Clum A."/>
            <person name="Steindorff A."/>
            <person name="Ohm R."/>
            <person name="Martin F."/>
            <person name="Silar P."/>
            <person name="Natvig D."/>
            <person name="Lalanne C."/>
            <person name="Gautier V."/>
            <person name="Ament-Velasquez S.L."/>
            <person name="Kruys A."/>
            <person name="Hutchinson M.I."/>
            <person name="Powell A.J."/>
            <person name="Barry K."/>
            <person name="Miller A.N."/>
            <person name="Grigoriev I.V."/>
            <person name="Debuchy R."/>
            <person name="Gladieux P."/>
            <person name="Thoren M.H."/>
            <person name="Johannesson H."/>
        </authorList>
    </citation>
    <scope>NUCLEOTIDE SEQUENCE</scope>
    <source>
        <strain evidence="4">CBS 168.71</strain>
    </source>
</reference>
<accession>A0AAE0LQD7</accession>
<evidence type="ECO:0000256" key="3">
    <source>
        <dbReference type="PROSITE-ProRule" id="PRU00023"/>
    </source>
</evidence>
<feature type="repeat" description="ANK" evidence="3">
    <location>
        <begin position="64"/>
        <end position="96"/>
    </location>
</feature>
<dbReference type="Gene3D" id="1.25.40.20">
    <property type="entry name" value="Ankyrin repeat-containing domain"/>
    <property type="match status" value="1"/>
</dbReference>
<dbReference type="Pfam" id="PF12796">
    <property type="entry name" value="Ank_2"/>
    <property type="match status" value="1"/>
</dbReference>
<dbReference type="PROSITE" id="PS50088">
    <property type="entry name" value="ANK_REPEAT"/>
    <property type="match status" value="1"/>
</dbReference>
<dbReference type="Proteomes" id="UP001278766">
    <property type="component" value="Unassembled WGS sequence"/>
</dbReference>
<dbReference type="RefSeq" id="XP_062656573.1">
    <property type="nucleotide sequence ID" value="XM_062799328.1"/>
</dbReference>
<dbReference type="AlphaFoldDB" id="A0AAE0LQD7"/>
<evidence type="ECO:0000313" key="4">
    <source>
        <dbReference type="EMBL" id="KAK3293059.1"/>
    </source>
</evidence>
<evidence type="ECO:0008006" key="6">
    <source>
        <dbReference type="Google" id="ProtNLM"/>
    </source>
</evidence>
<name>A0AAE0LQD7_9PEZI</name>
<keyword evidence="2 3" id="KW-0040">ANK repeat</keyword>
<dbReference type="PANTHER" id="PTHR24198">
    <property type="entry name" value="ANKYRIN REPEAT AND PROTEIN KINASE DOMAIN-CONTAINING PROTEIN"/>
    <property type="match status" value="1"/>
</dbReference>
<dbReference type="EMBL" id="JAUEPN010000006">
    <property type="protein sequence ID" value="KAK3293059.1"/>
    <property type="molecule type" value="Genomic_DNA"/>
</dbReference>
<proteinExistence type="predicted"/>
<sequence length="484" mass="53826">MRGPRRAGGLFTTRAVSNSDTVVKALLRAHANANAAADDGITPLIAALRAVPHTQAVLDELLSSDNTSLYEQVQNGKDDIVRRLLDVGYNVNKEHQWGGTALHAVVKREGPKGWEPVEMAKALLAADPKPDLTIKDNDGLTPVRLALRESCLSLVDLFLKSSVGLTKNISADDWLQLCGNHNARAIRVLESARHGTRIDDFSESEFLYLRTLSTPPLPYLRQLIIFTTKSLTTPPTTLVDRILNRPLATLYPFRPMIPVFDHPAQGGSGDYICAVYFLSLSQLLNPTVPDPGSGKLLMIRWTVVESPNSGEGLRTGGSRTGQSWKSVTHFSTLRNGGMPDDGVDFFKQFLEDLKAEWLRICADADDHLSNERKTMLRQGGRDPDLIQRLLVDAGVWIELQDYLKLQVEKLYHFESEYGRLGGTEEKAKKLWDIIQEFNDVISMRLEKLNPKSQELIQTVCPGTVHADYSFVKSSHKPPVPRNST</sequence>
<dbReference type="SMART" id="SM00248">
    <property type="entry name" value="ANK"/>
    <property type="match status" value="3"/>
</dbReference>
<dbReference type="InterPro" id="IPR002110">
    <property type="entry name" value="Ankyrin_rpt"/>
</dbReference>
<keyword evidence="5" id="KW-1185">Reference proteome</keyword>
<protein>
    <recommendedName>
        <fullName evidence="6">Ankyrin repeat protein</fullName>
    </recommendedName>
</protein>
<organism evidence="4 5">
    <name type="scientific">Chaetomium fimeti</name>
    <dbReference type="NCBI Taxonomy" id="1854472"/>
    <lineage>
        <taxon>Eukaryota</taxon>
        <taxon>Fungi</taxon>
        <taxon>Dikarya</taxon>
        <taxon>Ascomycota</taxon>
        <taxon>Pezizomycotina</taxon>
        <taxon>Sordariomycetes</taxon>
        <taxon>Sordariomycetidae</taxon>
        <taxon>Sordariales</taxon>
        <taxon>Chaetomiaceae</taxon>
        <taxon>Chaetomium</taxon>
    </lineage>
</organism>
<dbReference type="SUPFAM" id="SSF48403">
    <property type="entry name" value="Ankyrin repeat"/>
    <property type="match status" value="1"/>
</dbReference>
<comment type="caution">
    <text evidence="4">The sequence shown here is derived from an EMBL/GenBank/DDBJ whole genome shotgun (WGS) entry which is preliminary data.</text>
</comment>
<dbReference type="InterPro" id="IPR036770">
    <property type="entry name" value="Ankyrin_rpt-contain_sf"/>
</dbReference>
<reference evidence="4" key="1">
    <citation type="journal article" date="2023" name="Mol. Phylogenet. Evol.">
        <title>Genome-scale phylogeny and comparative genomics of the fungal order Sordariales.</title>
        <authorList>
            <person name="Hensen N."/>
            <person name="Bonometti L."/>
            <person name="Westerberg I."/>
            <person name="Brannstrom I.O."/>
            <person name="Guillou S."/>
            <person name="Cros-Aarteil S."/>
            <person name="Calhoun S."/>
            <person name="Haridas S."/>
            <person name="Kuo A."/>
            <person name="Mondo S."/>
            <person name="Pangilinan J."/>
            <person name="Riley R."/>
            <person name="LaButti K."/>
            <person name="Andreopoulos B."/>
            <person name="Lipzen A."/>
            <person name="Chen C."/>
            <person name="Yan M."/>
            <person name="Daum C."/>
            <person name="Ng V."/>
            <person name="Clum A."/>
            <person name="Steindorff A."/>
            <person name="Ohm R.A."/>
            <person name="Martin F."/>
            <person name="Silar P."/>
            <person name="Natvig D.O."/>
            <person name="Lalanne C."/>
            <person name="Gautier V."/>
            <person name="Ament-Velasquez S.L."/>
            <person name="Kruys A."/>
            <person name="Hutchinson M.I."/>
            <person name="Powell A.J."/>
            <person name="Barry K."/>
            <person name="Miller A.N."/>
            <person name="Grigoriev I.V."/>
            <person name="Debuchy R."/>
            <person name="Gladieux P."/>
            <person name="Hiltunen Thoren M."/>
            <person name="Johannesson H."/>
        </authorList>
    </citation>
    <scope>NUCLEOTIDE SEQUENCE</scope>
    <source>
        <strain evidence="4">CBS 168.71</strain>
    </source>
</reference>
<gene>
    <name evidence="4" type="ORF">B0H64DRAFT_205258</name>
</gene>
<evidence type="ECO:0000256" key="1">
    <source>
        <dbReference type="ARBA" id="ARBA00022737"/>
    </source>
</evidence>